<reference evidence="2" key="1">
    <citation type="submission" date="2014-09" db="EMBL/GenBank/DDBJ databases">
        <authorList>
            <person name="Magalhaes I.L.F."/>
            <person name="Oliveira U."/>
            <person name="Santos F.R."/>
            <person name="Vidigal T.H.D.A."/>
            <person name="Brescovit A.D."/>
            <person name="Santos A.J."/>
        </authorList>
    </citation>
    <scope>NUCLEOTIDE SEQUENCE</scope>
    <source>
        <tissue evidence="2">Shoot tissue taken approximately 20 cm above the soil surface</tissue>
    </source>
</reference>
<protein>
    <submittedName>
        <fullName evidence="2">Uncharacterized protein</fullName>
    </submittedName>
</protein>
<accession>A0A0A9D1Z1</accession>
<sequence>MESTSTPSDTARSTAARMSELKQPPAQHTLYAATRARGAMPRATPLA</sequence>
<evidence type="ECO:0000313" key="2">
    <source>
        <dbReference type="EMBL" id="JAD81836.1"/>
    </source>
</evidence>
<evidence type="ECO:0000256" key="1">
    <source>
        <dbReference type="SAM" id="MobiDB-lite"/>
    </source>
</evidence>
<feature type="region of interest" description="Disordered" evidence="1">
    <location>
        <begin position="1"/>
        <end position="27"/>
    </location>
</feature>
<feature type="compositionally biased region" description="Polar residues" evidence="1">
    <location>
        <begin position="1"/>
        <end position="13"/>
    </location>
</feature>
<dbReference type="EMBL" id="GBRH01216059">
    <property type="protein sequence ID" value="JAD81836.1"/>
    <property type="molecule type" value="Transcribed_RNA"/>
</dbReference>
<organism evidence="2">
    <name type="scientific">Arundo donax</name>
    <name type="common">Giant reed</name>
    <name type="synonym">Donax arundinaceus</name>
    <dbReference type="NCBI Taxonomy" id="35708"/>
    <lineage>
        <taxon>Eukaryota</taxon>
        <taxon>Viridiplantae</taxon>
        <taxon>Streptophyta</taxon>
        <taxon>Embryophyta</taxon>
        <taxon>Tracheophyta</taxon>
        <taxon>Spermatophyta</taxon>
        <taxon>Magnoliopsida</taxon>
        <taxon>Liliopsida</taxon>
        <taxon>Poales</taxon>
        <taxon>Poaceae</taxon>
        <taxon>PACMAD clade</taxon>
        <taxon>Arundinoideae</taxon>
        <taxon>Arundineae</taxon>
        <taxon>Arundo</taxon>
    </lineage>
</organism>
<reference evidence="2" key="2">
    <citation type="journal article" date="2015" name="Data Brief">
        <title>Shoot transcriptome of the giant reed, Arundo donax.</title>
        <authorList>
            <person name="Barrero R.A."/>
            <person name="Guerrero F.D."/>
            <person name="Moolhuijzen P."/>
            <person name="Goolsby J.A."/>
            <person name="Tidwell J."/>
            <person name="Bellgard S.E."/>
            <person name="Bellgard M.I."/>
        </authorList>
    </citation>
    <scope>NUCLEOTIDE SEQUENCE</scope>
    <source>
        <tissue evidence="2">Shoot tissue taken approximately 20 cm above the soil surface</tissue>
    </source>
</reference>
<proteinExistence type="predicted"/>
<dbReference type="AlphaFoldDB" id="A0A0A9D1Z1"/>
<name>A0A0A9D1Z1_ARUDO</name>